<dbReference type="SUPFAM" id="SSF109854">
    <property type="entry name" value="DinB/YfiT-like putative metalloenzymes"/>
    <property type="match status" value="1"/>
</dbReference>
<feature type="binding site" evidence="3">
    <location>
        <position position="138"/>
    </location>
    <ligand>
        <name>a divalent metal cation</name>
        <dbReference type="ChEBI" id="CHEBI:60240"/>
    </ligand>
</feature>
<evidence type="ECO:0000313" key="5">
    <source>
        <dbReference type="Proteomes" id="UP000326903"/>
    </source>
</evidence>
<feature type="binding site" evidence="3">
    <location>
        <position position="47"/>
    </location>
    <ligand>
        <name>a divalent metal cation</name>
        <dbReference type="ChEBI" id="CHEBI:60240"/>
    </ligand>
</feature>
<dbReference type="EMBL" id="VYQF01000010">
    <property type="protein sequence ID" value="KAA9035878.1"/>
    <property type="molecule type" value="Genomic_DNA"/>
</dbReference>
<sequence>MPVNTALLAELKHEATNTRKMIERVPSDKLEWRPHEKSMTIGRLATHIANIPIWFDRIINADEFDFATANFNTEKLENTDAILQLFDKRIDDAVRILESASDETLNALCTFRRGDHIFFQLPKKATLRNFSYNHLYHHRGQLSVYLRLLDIAVPGMYGPSADESM</sequence>
<dbReference type="InterPro" id="IPR034660">
    <property type="entry name" value="DinB/YfiT-like"/>
</dbReference>
<keyword evidence="5" id="KW-1185">Reference proteome</keyword>
<comment type="similarity">
    <text evidence="1">Belongs to the DinB family.</text>
</comment>
<evidence type="ECO:0000313" key="4">
    <source>
        <dbReference type="EMBL" id="KAA9035878.1"/>
    </source>
</evidence>
<evidence type="ECO:0000256" key="1">
    <source>
        <dbReference type="ARBA" id="ARBA00008635"/>
    </source>
</evidence>
<evidence type="ECO:0000256" key="2">
    <source>
        <dbReference type="ARBA" id="ARBA00022723"/>
    </source>
</evidence>
<comment type="caution">
    <text evidence="4">The sequence shown here is derived from an EMBL/GenBank/DDBJ whole genome shotgun (WGS) entry which is preliminary data.</text>
</comment>
<dbReference type="Gene3D" id="1.20.120.450">
    <property type="entry name" value="dinb family like domain"/>
    <property type="match status" value="1"/>
</dbReference>
<dbReference type="AlphaFoldDB" id="A0A5J5IAW4"/>
<evidence type="ECO:0000256" key="3">
    <source>
        <dbReference type="PIRSR" id="PIRSR607837-1"/>
    </source>
</evidence>
<name>A0A5J5IAW4_9BACT</name>
<dbReference type="GO" id="GO:0046872">
    <property type="term" value="F:metal ion binding"/>
    <property type="evidence" value="ECO:0007669"/>
    <property type="project" value="UniProtKB-KW"/>
</dbReference>
<dbReference type="InterPro" id="IPR007837">
    <property type="entry name" value="DinB"/>
</dbReference>
<dbReference type="Proteomes" id="UP000326903">
    <property type="component" value="Unassembled WGS sequence"/>
</dbReference>
<dbReference type="Pfam" id="PF05163">
    <property type="entry name" value="DinB"/>
    <property type="match status" value="1"/>
</dbReference>
<gene>
    <name evidence="4" type="ORF">FW778_20205</name>
</gene>
<reference evidence="4 5" key="1">
    <citation type="submission" date="2019-09" db="EMBL/GenBank/DDBJ databases">
        <title>Draft genome sequence of Ginsengibacter sp. BR5-29.</title>
        <authorList>
            <person name="Im W.-T."/>
        </authorList>
    </citation>
    <scope>NUCLEOTIDE SEQUENCE [LARGE SCALE GENOMIC DNA]</scope>
    <source>
        <strain evidence="4 5">BR5-29</strain>
    </source>
</reference>
<proteinExistence type="inferred from homology"/>
<accession>A0A5J5IAW4</accession>
<organism evidence="4 5">
    <name type="scientific">Ginsengibacter hankyongi</name>
    <dbReference type="NCBI Taxonomy" id="2607284"/>
    <lineage>
        <taxon>Bacteria</taxon>
        <taxon>Pseudomonadati</taxon>
        <taxon>Bacteroidota</taxon>
        <taxon>Chitinophagia</taxon>
        <taxon>Chitinophagales</taxon>
        <taxon>Chitinophagaceae</taxon>
        <taxon>Ginsengibacter</taxon>
    </lineage>
</organism>
<keyword evidence="2 3" id="KW-0479">Metal-binding</keyword>
<protein>
    <submittedName>
        <fullName evidence="4">DinB family protein</fullName>
    </submittedName>
</protein>
<feature type="binding site" evidence="3">
    <location>
        <position position="134"/>
    </location>
    <ligand>
        <name>a divalent metal cation</name>
        <dbReference type="ChEBI" id="CHEBI:60240"/>
    </ligand>
</feature>
<dbReference type="RefSeq" id="WP_150416705.1">
    <property type="nucleotide sequence ID" value="NZ_VYQF01000010.1"/>
</dbReference>